<dbReference type="EMBL" id="CP027754">
    <property type="protein sequence ID" value="AZE56860.1"/>
    <property type="molecule type" value="Genomic_DNA"/>
</dbReference>
<feature type="compositionally biased region" description="Polar residues" evidence="1">
    <location>
        <begin position="1044"/>
        <end position="1054"/>
    </location>
</feature>
<proteinExistence type="predicted"/>
<evidence type="ECO:0000256" key="1">
    <source>
        <dbReference type="SAM" id="MobiDB-lite"/>
    </source>
</evidence>
<feature type="region of interest" description="Disordered" evidence="1">
    <location>
        <begin position="207"/>
        <end position="232"/>
    </location>
</feature>
<gene>
    <name evidence="2" type="ORF">C4K03_4722</name>
</gene>
<dbReference type="AlphaFoldDB" id="A0A3G7UBY9"/>
<reference evidence="2 3" key="1">
    <citation type="submission" date="2018-03" db="EMBL/GenBank/DDBJ databases">
        <title>Diversity of phytobeneficial traits revealed by whole-genome analysis of worldwide-isolated phenazine-producing Pseudomonas spp.</title>
        <authorList>
            <person name="Biessy A."/>
            <person name="Novinscak A."/>
            <person name="Blom J."/>
            <person name="Leger G."/>
            <person name="Thomashow L.S."/>
            <person name="Cazorla F.M."/>
            <person name="Josic D."/>
            <person name="Filion M."/>
        </authorList>
    </citation>
    <scope>NUCLEOTIDE SEQUENCE [LARGE SCALE GENOMIC DNA]</scope>
    <source>
        <strain evidence="2 3">30B</strain>
    </source>
</reference>
<name>A0A3G7UBY9_9PSED</name>
<protein>
    <submittedName>
        <fullName evidence="2">Uncharacterized protein</fullName>
    </submittedName>
</protein>
<accession>A0A3G7UBY9</accession>
<sequence length="1080" mass="120264">MKHWPNRISTVIAVGLSEIASKYPADGEKLINSLNKTFVVLDEAVKNLASDSDPRSPAIMNLLGQSTSEGISKSKSELLDTFKKVRDELTNLKDNSSSRLFLARGRHVNETLAAVKVDDPEKKMIITDKLMRSSSINQIQTLIHETVHLTRHSDDYRYSPLKYDIELTGGRVNRENTEKSLNDQQDVLAAMYQTPEEQFTKKNLADLQKGGGPKRSYSSMARDAGERPRSGTKICDLAKNSESFRRMIGLNNPDTIAALASAYGREALLHHEGAVEKPTLRPINPDIETNDFERKSAERAARRALREAEHQAALLELQHLTDRAAQQLADPDKMDIQTKLWLDTFINEEPHSDYSDKNLLHPEFDQLFLPCDPDNDPPDDELEEMTATAAAARFSDAKLLDPRFSQSYVPDQDDMDVYNAMDVQHCRDDFRQTPTVSGALDLIERLQHVTSDVQRNAVTDPELLRPLAKLALLSDTSRGRGYGAEVAEPIRYAATLTRDLLRQDQLSPERTAQLWFGQADCPAQILLPVRLIHAASQASRGVYVDLMADILSHPNLSQAQLHAITTAVKTHLPALSKEPLVGTRDAHQRLLREMADAGLSITKRRGMFSGGLGITVHATAPTHRPPAPADYLNRVDVDALRTGLGRRLDHLQALEAGDYAGTSGVVVSDRWRTLQHDKEIRRLNANYQRENIGQRLEGQNQWLADQSKFQKKVYTQESRRKLAEAEQQASLRRRQDAAVWEAEHAQRTHAIMDRVAEKRQAAKQQQAIETRANVESAIHGYRSVSDAPVRGLPSTPALLAVGGPDPLAGSLTLPTSTFAPMYEIGDKSIMIQALNRQGQPIRVEVPSSPTQGSGIVVNYRQGSSPSPLLSTGSGTSAPTRYHAPVVDALYHHERSGLPVLTLKNARGDTFSAASFQGFTLHTEQGLHTTTYNRVEPGTSTQQRMLQRTPAAPAMPPPPVKIVRVLQVRGDATRRRRIANKWLSSARTTLLNRPKRRRRPLSSGCMRRAAFLNRPERRRRPSSGGCTRRAILLNRPERHGRGRNSGATSSNSMYSGPSRPLGPRSCKKIRYSDLELPWPRS</sequence>
<dbReference type="Proteomes" id="UP000268696">
    <property type="component" value="Chromosome"/>
</dbReference>
<feature type="region of interest" description="Disordered" evidence="1">
    <location>
        <begin position="1031"/>
        <end position="1065"/>
    </location>
</feature>
<evidence type="ECO:0000313" key="3">
    <source>
        <dbReference type="Proteomes" id="UP000268696"/>
    </source>
</evidence>
<organism evidence="2 3">
    <name type="scientific">Pseudomonas synxantha</name>
    <dbReference type="NCBI Taxonomy" id="47883"/>
    <lineage>
        <taxon>Bacteria</taxon>
        <taxon>Pseudomonadati</taxon>
        <taxon>Pseudomonadota</taxon>
        <taxon>Gammaproteobacteria</taxon>
        <taxon>Pseudomonadales</taxon>
        <taxon>Pseudomonadaceae</taxon>
        <taxon>Pseudomonas</taxon>
    </lineage>
</organism>
<evidence type="ECO:0000313" key="2">
    <source>
        <dbReference type="EMBL" id="AZE56860.1"/>
    </source>
</evidence>